<dbReference type="AlphaFoldDB" id="A0A164RJL1"/>
<name>A0A164RJL1_9CRUS</name>
<gene>
    <name evidence="1" type="ORF">APZ42_027394</name>
</gene>
<evidence type="ECO:0000313" key="1">
    <source>
        <dbReference type="EMBL" id="KZS08718.1"/>
    </source>
</evidence>
<evidence type="ECO:0000313" key="2">
    <source>
        <dbReference type="Proteomes" id="UP000076858"/>
    </source>
</evidence>
<dbReference type="EMBL" id="LRGB01002190">
    <property type="protein sequence ID" value="KZS08718.1"/>
    <property type="molecule type" value="Genomic_DNA"/>
</dbReference>
<protein>
    <submittedName>
        <fullName evidence="1">Uncharacterized protein</fullName>
    </submittedName>
</protein>
<reference evidence="1 2" key="1">
    <citation type="submission" date="2016-03" db="EMBL/GenBank/DDBJ databases">
        <title>EvidentialGene: Evidence-directed Construction of Genes on Genomes.</title>
        <authorList>
            <person name="Gilbert D.G."/>
            <person name="Choi J.-H."/>
            <person name="Mockaitis K."/>
            <person name="Colbourne J."/>
            <person name="Pfrender M."/>
        </authorList>
    </citation>
    <scope>NUCLEOTIDE SEQUENCE [LARGE SCALE GENOMIC DNA]</scope>
    <source>
        <strain evidence="1 2">Xinb3</strain>
        <tissue evidence="1">Complete organism</tissue>
    </source>
</reference>
<proteinExistence type="predicted"/>
<organism evidence="1 2">
    <name type="scientific">Daphnia magna</name>
    <dbReference type="NCBI Taxonomy" id="35525"/>
    <lineage>
        <taxon>Eukaryota</taxon>
        <taxon>Metazoa</taxon>
        <taxon>Ecdysozoa</taxon>
        <taxon>Arthropoda</taxon>
        <taxon>Crustacea</taxon>
        <taxon>Branchiopoda</taxon>
        <taxon>Diplostraca</taxon>
        <taxon>Cladocera</taxon>
        <taxon>Anomopoda</taxon>
        <taxon>Daphniidae</taxon>
        <taxon>Daphnia</taxon>
    </lineage>
</organism>
<keyword evidence="2" id="KW-1185">Reference proteome</keyword>
<dbReference type="Proteomes" id="UP000076858">
    <property type="component" value="Unassembled WGS sequence"/>
</dbReference>
<comment type="caution">
    <text evidence="1">The sequence shown here is derived from an EMBL/GenBank/DDBJ whole genome shotgun (WGS) entry which is preliminary data.</text>
</comment>
<accession>A0A164RJL1</accession>
<sequence length="75" mass="8621">MCVWGVYVESHQLSCDFLFLNALTHTPKISTANTKIIFHPNVSRRCLDRNKSQQHNGMLSKHISMLLANDFHNPL</sequence>